<dbReference type="SUPFAM" id="SSF75304">
    <property type="entry name" value="Amidase signature (AS) enzymes"/>
    <property type="match status" value="1"/>
</dbReference>
<keyword evidence="3" id="KW-1185">Reference proteome</keyword>
<dbReference type="AlphaFoldDB" id="A0A521C2T3"/>
<dbReference type="Pfam" id="PF01425">
    <property type="entry name" value="Amidase"/>
    <property type="match status" value="1"/>
</dbReference>
<dbReference type="Proteomes" id="UP000316030">
    <property type="component" value="Unassembled WGS sequence"/>
</dbReference>
<gene>
    <name evidence="2" type="ORF">SAMN06265173_10586</name>
</gene>
<dbReference type="PANTHER" id="PTHR43372:SF4">
    <property type="entry name" value="FATTY-ACID AMIDE HYDROLASE 2"/>
    <property type="match status" value="1"/>
</dbReference>
<evidence type="ECO:0000313" key="3">
    <source>
        <dbReference type="Proteomes" id="UP000316030"/>
    </source>
</evidence>
<proteinExistence type="predicted"/>
<dbReference type="EMBL" id="FXTO01000005">
    <property type="protein sequence ID" value="SMO53796.1"/>
    <property type="molecule type" value="Genomic_DNA"/>
</dbReference>
<dbReference type="NCBIfam" id="NF005687">
    <property type="entry name" value="PRK07487.1"/>
    <property type="match status" value="1"/>
</dbReference>
<dbReference type="InterPro" id="IPR052739">
    <property type="entry name" value="FAAH2"/>
</dbReference>
<dbReference type="PROSITE" id="PS00571">
    <property type="entry name" value="AMIDASES"/>
    <property type="match status" value="1"/>
</dbReference>
<sequence>MSTDPNTLSARELAQQIRETRLSAVQVTRDVLDRVAKYNGPINAIVQDCGDDAMAEAAALDKRIAAGDSVGDMAGVPVTIKVISDQTGYPTTNGTTLAKDVIATQDSPFLANMRQQDAIVIGRTNTPAFSYRWFTSNQIHGTTLNPHNPDLTPGGSSGGAGAAVASGFGHVGHGTDIAGSVRYPAYVCGVQGLRPTPGRIPMFNASSGDRGVGPQIMAVSGPLARRVDDLRLALECMSGYHPDDPWSAPVPLVGPSYVRRVALITHPGGIKTDPRIVDDLNRAADMFRKAGWTVETPTEVPEIREGVELQIDLWLSDGHADKMATATAENDPGALALLTHYADRAAAMDADKFGKLFIRRSALVRAWRRFLMDYPVVLMPVCAELPFKKDEDLEGSETLTRLWESQLPQIAIPLLGLPAISVSSGIQNNIPSGVQLVTAPWREDICLDAAELLEAGFGFPEMPF</sequence>
<dbReference type="PANTHER" id="PTHR43372">
    <property type="entry name" value="FATTY-ACID AMIDE HYDROLASE"/>
    <property type="match status" value="1"/>
</dbReference>
<dbReference type="InterPro" id="IPR020556">
    <property type="entry name" value="Amidase_CS"/>
</dbReference>
<accession>A0A521C2T3</accession>
<dbReference type="RefSeq" id="WP_142492564.1">
    <property type="nucleotide sequence ID" value="NZ_FXTO01000005.1"/>
</dbReference>
<dbReference type="InterPro" id="IPR023631">
    <property type="entry name" value="Amidase_dom"/>
</dbReference>
<dbReference type="InterPro" id="IPR036928">
    <property type="entry name" value="AS_sf"/>
</dbReference>
<organism evidence="2 3">
    <name type="scientific">Thalassovita litoralis</name>
    <dbReference type="NCBI Taxonomy" id="1010611"/>
    <lineage>
        <taxon>Bacteria</taxon>
        <taxon>Pseudomonadati</taxon>
        <taxon>Pseudomonadota</taxon>
        <taxon>Alphaproteobacteria</taxon>
        <taxon>Rhodobacterales</taxon>
        <taxon>Roseobacteraceae</taxon>
        <taxon>Thalassovita</taxon>
    </lineage>
</organism>
<name>A0A521C2T3_9RHOB</name>
<reference evidence="2 3" key="1">
    <citation type="submission" date="2017-05" db="EMBL/GenBank/DDBJ databases">
        <authorList>
            <person name="Varghese N."/>
            <person name="Submissions S."/>
        </authorList>
    </citation>
    <scope>NUCLEOTIDE SEQUENCE [LARGE SCALE GENOMIC DNA]</scope>
    <source>
        <strain evidence="2 3">DSM 29506</strain>
    </source>
</reference>
<evidence type="ECO:0000259" key="1">
    <source>
        <dbReference type="Pfam" id="PF01425"/>
    </source>
</evidence>
<feature type="domain" description="Amidase" evidence="1">
    <location>
        <begin position="27"/>
        <end position="447"/>
    </location>
</feature>
<evidence type="ECO:0000313" key="2">
    <source>
        <dbReference type="EMBL" id="SMO53796.1"/>
    </source>
</evidence>
<protein>
    <submittedName>
        <fullName evidence="2">Amidase</fullName>
    </submittedName>
</protein>
<dbReference type="GO" id="GO:0012505">
    <property type="term" value="C:endomembrane system"/>
    <property type="evidence" value="ECO:0007669"/>
    <property type="project" value="TreeGrafter"/>
</dbReference>
<dbReference type="Gene3D" id="3.90.1300.10">
    <property type="entry name" value="Amidase signature (AS) domain"/>
    <property type="match status" value="1"/>
</dbReference>
<dbReference type="OrthoDB" id="9777859at2"/>